<evidence type="ECO:0000313" key="2">
    <source>
        <dbReference type="EMBL" id="KQK29228.1"/>
    </source>
</evidence>
<dbReference type="GO" id="GO:0003677">
    <property type="term" value="F:DNA binding"/>
    <property type="evidence" value="ECO:0007669"/>
    <property type="project" value="InterPro"/>
</dbReference>
<protein>
    <recommendedName>
        <fullName evidence="4">MucR family transcriptional regulator</fullName>
    </recommendedName>
</protein>
<evidence type="ECO:0000313" key="3">
    <source>
        <dbReference type="Proteomes" id="UP000051562"/>
    </source>
</evidence>
<dbReference type="InterPro" id="IPR008807">
    <property type="entry name" value="ROS_MUCR"/>
</dbReference>
<dbReference type="STRING" id="53254.SAMN05660750_00586"/>
<dbReference type="GO" id="GO:0006355">
    <property type="term" value="P:regulation of DNA-templated transcription"/>
    <property type="evidence" value="ECO:0007669"/>
    <property type="project" value="InterPro"/>
</dbReference>
<sequence length="148" mass="15721">MAEDSKALLGLSAMVVAAYVQHNSVPQAELVGLIERTHGALANLGNPPELPPAEKPVPAVPIKKSITPDWIISLEDGRKFKTLKRYLSTLGMTPDQYRAKWGLPSDYPMVAPSYAEARSNLARSMGLGRKAGAAAQAAGRGARKVTAS</sequence>
<proteinExistence type="inferred from homology"/>
<gene>
    <name evidence="2" type="ORF">ARD30_18495</name>
</gene>
<dbReference type="GO" id="GO:0008270">
    <property type="term" value="F:zinc ion binding"/>
    <property type="evidence" value="ECO:0007669"/>
    <property type="project" value="InterPro"/>
</dbReference>
<keyword evidence="3" id="KW-1185">Reference proteome</keyword>
<evidence type="ECO:0000256" key="1">
    <source>
        <dbReference type="ARBA" id="ARBA00007031"/>
    </source>
</evidence>
<dbReference type="AlphaFoldDB" id="A0A0Q3KY50"/>
<comment type="caution">
    <text evidence="2">The sequence shown here is derived from an EMBL/GenBank/DDBJ whole genome shotgun (WGS) entry which is preliminary data.</text>
</comment>
<accession>A0A0Q3KY50</accession>
<dbReference type="Pfam" id="PF05443">
    <property type="entry name" value="ROS_MUCR"/>
    <property type="match status" value="1"/>
</dbReference>
<dbReference type="EMBL" id="LMAR01000051">
    <property type="protein sequence ID" value="KQK29228.1"/>
    <property type="molecule type" value="Genomic_DNA"/>
</dbReference>
<dbReference type="OrthoDB" id="9809693at2"/>
<dbReference type="Gene3D" id="1.10.10.1550">
    <property type="entry name" value="ROS/MUCR transcriptional regulator protein"/>
    <property type="match status" value="1"/>
</dbReference>
<comment type="similarity">
    <text evidence="1">Belongs to the ros/MucR family.</text>
</comment>
<reference evidence="2 3" key="1">
    <citation type="submission" date="2015-10" db="EMBL/GenBank/DDBJ databases">
        <title>Draft genome of Bosea thiooxidans.</title>
        <authorList>
            <person name="Wang X."/>
        </authorList>
    </citation>
    <scope>NUCLEOTIDE SEQUENCE [LARGE SCALE GENOMIC DNA]</scope>
    <source>
        <strain evidence="2 3">CGMCC 9174</strain>
    </source>
</reference>
<dbReference type="InterPro" id="IPR041920">
    <property type="entry name" value="ROS/MUCR_sf"/>
</dbReference>
<evidence type="ECO:0008006" key="4">
    <source>
        <dbReference type="Google" id="ProtNLM"/>
    </source>
</evidence>
<organism evidence="2 3">
    <name type="scientific">Bosea thiooxidans</name>
    <dbReference type="NCBI Taxonomy" id="53254"/>
    <lineage>
        <taxon>Bacteria</taxon>
        <taxon>Pseudomonadati</taxon>
        <taxon>Pseudomonadota</taxon>
        <taxon>Alphaproteobacteria</taxon>
        <taxon>Hyphomicrobiales</taxon>
        <taxon>Boseaceae</taxon>
        <taxon>Bosea</taxon>
    </lineage>
</organism>
<dbReference type="RefSeq" id="WP_055729398.1">
    <property type="nucleotide sequence ID" value="NZ_FUYX01000001.1"/>
</dbReference>
<name>A0A0Q3KY50_9HYPH</name>
<dbReference type="Proteomes" id="UP000051562">
    <property type="component" value="Unassembled WGS sequence"/>
</dbReference>